<keyword evidence="14" id="KW-1185">Reference proteome</keyword>
<evidence type="ECO:0000256" key="4">
    <source>
        <dbReference type="ARBA" id="ARBA00016065"/>
    </source>
</evidence>
<evidence type="ECO:0000313" key="13">
    <source>
        <dbReference type="EMBL" id="ORX57794.1"/>
    </source>
</evidence>
<dbReference type="GO" id="GO:0005737">
    <property type="term" value="C:cytoplasm"/>
    <property type="evidence" value="ECO:0007669"/>
    <property type="project" value="UniProtKB-SubCell"/>
</dbReference>
<dbReference type="OrthoDB" id="362021at2759"/>
<dbReference type="Proteomes" id="UP000193719">
    <property type="component" value="Unassembled WGS sequence"/>
</dbReference>
<comment type="function">
    <text evidence="11">Regulatory subunit of the condensin complex, a complex required for conversion of interphase chromatin into mitotic-like condense chromosomes.</text>
</comment>
<gene>
    <name evidence="13" type="ORF">BCR36DRAFT_318632</name>
</gene>
<keyword evidence="8 11" id="KW-0498">Mitosis</keyword>
<evidence type="ECO:0000256" key="9">
    <source>
        <dbReference type="ARBA" id="ARBA00023067"/>
    </source>
</evidence>
<dbReference type="Pfam" id="PF05786">
    <property type="entry name" value="Cnd2"/>
    <property type="match status" value="1"/>
</dbReference>
<comment type="subcellular location">
    <subcellularLocation>
        <location evidence="1">Chromosome</location>
    </subcellularLocation>
    <subcellularLocation>
        <location evidence="2">Cytoplasm</location>
    </subcellularLocation>
</comment>
<dbReference type="AlphaFoldDB" id="A0A1Y1VJF0"/>
<dbReference type="InterPro" id="IPR022816">
    <property type="entry name" value="Condensin_barren_su2"/>
</dbReference>
<dbReference type="STRING" id="1754191.A0A1Y1VJF0"/>
<evidence type="ECO:0000256" key="8">
    <source>
        <dbReference type="ARBA" id="ARBA00022776"/>
    </source>
</evidence>
<comment type="caution">
    <text evidence="13">The sequence shown here is derived from an EMBL/GenBank/DDBJ whole genome shotgun (WGS) entry which is preliminary data.</text>
</comment>
<dbReference type="GO" id="GO:0007076">
    <property type="term" value="P:mitotic chromosome condensation"/>
    <property type="evidence" value="ECO:0007669"/>
    <property type="project" value="InterPro"/>
</dbReference>
<evidence type="ECO:0000256" key="2">
    <source>
        <dbReference type="ARBA" id="ARBA00004496"/>
    </source>
</evidence>
<evidence type="ECO:0000256" key="7">
    <source>
        <dbReference type="ARBA" id="ARBA00022618"/>
    </source>
</evidence>
<comment type="similarity">
    <text evidence="3 11">Belongs to the CND2 (condensin subunit 2) family.</text>
</comment>
<keyword evidence="7 11" id="KW-0132">Cell division</keyword>
<keyword evidence="6" id="KW-0963">Cytoplasm</keyword>
<feature type="region of interest" description="Disordered" evidence="12">
    <location>
        <begin position="462"/>
        <end position="481"/>
    </location>
</feature>
<accession>A0A1Y1VJF0</accession>
<evidence type="ECO:0000256" key="1">
    <source>
        <dbReference type="ARBA" id="ARBA00004286"/>
    </source>
</evidence>
<evidence type="ECO:0000256" key="11">
    <source>
        <dbReference type="PIRNR" id="PIRNR017126"/>
    </source>
</evidence>
<dbReference type="GO" id="GO:0003682">
    <property type="term" value="F:chromatin binding"/>
    <property type="evidence" value="ECO:0007669"/>
    <property type="project" value="TreeGrafter"/>
</dbReference>
<proteinExistence type="inferred from homology"/>
<evidence type="ECO:0000313" key="14">
    <source>
        <dbReference type="Proteomes" id="UP000193719"/>
    </source>
</evidence>
<evidence type="ECO:0000256" key="5">
    <source>
        <dbReference type="ARBA" id="ARBA00022454"/>
    </source>
</evidence>
<dbReference type="GO" id="GO:0000796">
    <property type="term" value="C:condensin complex"/>
    <property type="evidence" value="ECO:0007669"/>
    <property type="project" value="InterPro"/>
</dbReference>
<keyword evidence="5" id="KW-0158">Chromosome</keyword>
<evidence type="ECO:0000256" key="10">
    <source>
        <dbReference type="ARBA" id="ARBA00023306"/>
    </source>
</evidence>
<dbReference type="GO" id="GO:0051301">
    <property type="term" value="P:cell division"/>
    <property type="evidence" value="ECO:0007669"/>
    <property type="project" value="UniProtKB-KW"/>
</dbReference>
<feature type="region of interest" description="Disordered" evidence="12">
    <location>
        <begin position="1"/>
        <end position="64"/>
    </location>
</feature>
<evidence type="ECO:0000256" key="3">
    <source>
        <dbReference type="ARBA" id="ARBA00009471"/>
    </source>
</evidence>
<dbReference type="EMBL" id="MCFH01000005">
    <property type="protein sequence ID" value="ORX57794.1"/>
    <property type="molecule type" value="Genomic_DNA"/>
</dbReference>
<organism evidence="13 14">
    <name type="scientific">Piromyces finnis</name>
    <dbReference type="NCBI Taxonomy" id="1754191"/>
    <lineage>
        <taxon>Eukaryota</taxon>
        <taxon>Fungi</taxon>
        <taxon>Fungi incertae sedis</taxon>
        <taxon>Chytridiomycota</taxon>
        <taxon>Chytridiomycota incertae sedis</taxon>
        <taxon>Neocallimastigomycetes</taxon>
        <taxon>Neocallimastigales</taxon>
        <taxon>Neocallimastigaceae</taxon>
        <taxon>Piromyces</taxon>
    </lineage>
</organism>
<protein>
    <recommendedName>
        <fullName evidence="4 11">Condensin complex subunit 2</fullName>
    </recommendedName>
</protein>
<keyword evidence="9 11" id="KW-0226">DNA condensation</keyword>
<sequence>MANDITPKHQPRSRQNTSLKRGSSPHKNNDDEIEKRRRRQSLKDDRRRRLSLLSPPKPSMISSNMNTIQEPVPVTKLPSMEVMNKHFEEWMKIAADNKINASNSWDLALIDYFHDMKILKDGDSINFQKASCTLDGCVKIYSSRVDSVATETGKLLSGLTENSRVRNRSKNLDNSDEEGDEDVQVSNKKRSIRKNTTLEKDINNLNVKKFDLEFSVDPLFKKTCADFDEGGAKGLLLNHLGINENGMIIFDASDAIEDEDCEDFEIDDDVINEDEENENLNDISILKDKYLPNIENIMEFNVCPSLKDFEFSAESISSTMLALQRINEENLKAAEDEIKNLDYEEDDDDIEEIFPADMNPFNDELDIIDMNDDMNGNANEISENINYILDSSTKNMEKESMENPEDVKNFEENNYELYKNNYDSTEEDKENIFSYFDSTMVKNWAGPSHWKLRPIKQNISHPVDEKGASNEISNITSNTSSNTVAKKSNRAFTIDFVNGEDVSEEEIFKSTDRIPTLNNTTYKKNNFLLPEDSHFSSRDFLKLFLKPNVIVKFKKSHDDEEIIQENIDDDVNQAFWADHRDDAPIFEETHTTTLGKGDSENVGIMDNTTYFFNDDDDDDEEDSYNSIENIEENNTIENALKDAIVDGDIGNYGEQLVAKPKKIKSLAINYARSAKRVDVKKLKDNIWKELSGSKEDTTEPTKDINYVSEDPMQEEDPEENNTIQRDFRFSEVVGGLKDMYQEKNIKDISVAFCFICLLHLANEKDLEIISDGSLSELTITQNH</sequence>
<feature type="compositionally biased region" description="Basic and acidic residues" evidence="12">
    <location>
        <begin position="27"/>
        <end position="47"/>
    </location>
</feature>
<reference evidence="13 14" key="2">
    <citation type="submission" date="2016-08" db="EMBL/GenBank/DDBJ databases">
        <title>Pervasive Adenine N6-methylation of Active Genes in Fungi.</title>
        <authorList>
            <consortium name="DOE Joint Genome Institute"/>
            <person name="Mondo S.J."/>
            <person name="Dannebaum R.O."/>
            <person name="Kuo R.C."/>
            <person name="Labutti K."/>
            <person name="Haridas S."/>
            <person name="Kuo A."/>
            <person name="Salamov A."/>
            <person name="Ahrendt S.R."/>
            <person name="Lipzen A."/>
            <person name="Sullivan W."/>
            <person name="Andreopoulos W.B."/>
            <person name="Clum A."/>
            <person name="Lindquist E."/>
            <person name="Daum C."/>
            <person name="Ramamoorthy G.K."/>
            <person name="Gryganskyi A."/>
            <person name="Culley D."/>
            <person name="Magnuson J.K."/>
            <person name="James T.Y."/>
            <person name="O'Malley M.A."/>
            <person name="Stajich J.E."/>
            <person name="Spatafora J.W."/>
            <person name="Visel A."/>
            <person name="Grigoriev I.V."/>
        </authorList>
    </citation>
    <scope>NUCLEOTIDE SEQUENCE [LARGE SCALE GENOMIC DNA]</scope>
    <source>
        <strain evidence="14">finn</strain>
    </source>
</reference>
<dbReference type="PANTHER" id="PTHR13108">
    <property type="entry name" value="CONDENSIN COMPLEX SUBUNIT 2"/>
    <property type="match status" value="1"/>
</dbReference>
<evidence type="ECO:0000256" key="6">
    <source>
        <dbReference type="ARBA" id="ARBA00022490"/>
    </source>
</evidence>
<feature type="compositionally biased region" description="Acidic residues" evidence="12">
    <location>
        <begin position="174"/>
        <end position="183"/>
    </location>
</feature>
<dbReference type="PIRSF" id="PIRSF017126">
    <property type="entry name" value="Condensin_H"/>
    <property type="match status" value="1"/>
</dbReference>
<name>A0A1Y1VJF0_9FUNG</name>
<feature type="compositionally biased region" description="Low complexity" evidence="12">
    <location>
        <begin position="469"/>
        <end position="481"/>
    </location>
</feature>
<evidence type="ECO:0000256" key="12">
    <source>
        <dbReference type="SAM" id="MobiDB-lite"/>
    </source>
</evidence>
<keyword evidence="10 11" id="KW-0131">Cell cycle</keyword>
<reference evidence="13 14" key="1">
    <citation type="submission" date="2016-08" db="EMBL/GenBank/DDBJ databases">
        <title>Genomes of anaerobic fungi encode conserved fungal cellulosomes for biomass hydrolysis.</title>
        <authorList>
            <consortium name="DOE Joint Genome Institute"/>
            <person name="Haitjema C.H."/>
            <person name="Gilmore S.P."/>
            <person name="Henske J.K."/>
            <person name="Solomon K.V."/>
            <person name="De Groot R."/>
            <person name="Kuo A."/>
            <person name="Mondo S.J."/>
            <person name="Salamov A.A."/>
            <person name="Labutti K."/>
            <person name="Zhao Z."/>
            <person name="Chiniquy J."/>
            <person name="Barry K."/>
            <person name="Brewer H.M."/>
            <person name="Purvine S.O."/>
            <person name="Wright A.T."/>
            <person name="Boxma B."/>
            <person name="Van Alen T."/>
            <person name="Hackstein J.H."/>
            <person name="Baker S.E."/>
            <person name="Grigoriev I.V."/>
            <person name="O'Malley M.A."/>
        </authorList>
    </citation>
    <scope>NUCLEOTIDE SEQUENCE [LARGE SCALE GENOMIC DNA]</scope>
    <source>
        <strain evidence="14">finn</strain>
    </source>
</reference>
<feature type="region of interest" description="Disordered" evidence="12">
    <location>
        <begin position="166"/>
        <end position="188"/>
    </location>
</feature>
<dbReference type="PANTHER" id="PTHR13108:SF9">
    <property type="entry name" value="CONDENSIN COMPLEX SUBUNIT 2"/>
    <property type="match status" value="1"/>
</dbReference>